<feature type="chain" id="PRO_5022169059" evidence="3">
    <location>
        <begin position="23"/>
        <end position="235"/>
    </location>
</feature>
<evidence type="ECO:0000259" key="4">
    <source>
        <dbReference type="PROSITE" id="PS50240"/>
    </source>
</evidence>
<proteinExistence type="inferred from homology"/>
<evidence type="ECO:0000256" key="1">
    <source>
        <dbReference type="ARBA" id="ARBA00007664"/>
    </source>
</evidence>
<feature type="domain" description="Peptidase S1" evidence="4">
    <location>
        <begin position="28"/>
        <end position="234"/>
    </location>
</feature>
<reference evidence="5 6" key="1">
    <citation type="submission" date="2019-07" db="EMBL/GenBank/DDBJ databases">
        <title>Lentzea xizangensis sp. nov., isolated from Qinghai-Tibetan Plateau Soils.</title>
        <authorList>
            <person name="Huang J."/>
        </authorList>
    </citation>
    <scope>NUCLEOTIDE SEQUENCE [LARGE SCALE GENOMIC DNA]</scope>
    <source>
        <strain evidence="5 6">FXJ1.1311</strain>
    </source>
</reference>
<dbReference type="GO" id="GO:0004252">
    <property type="term" value="F:serine-type endopeptidase activity"/>
    <property type="evidence" value="ECO:0007669"/>
    <property type="project" value="InterPro"/>
</dbReference>
<dbReference type="InterPro" id="IPR009003">
    <property type="entry name" value="Peptidase_S1_PA"/>
</dbReference>
<organism evidence="5 6">
    <name type="scientific">Lentzea tibetensis</name>
    <dbReference type="NCBI Taxonomy" id="2591470"/>
    <lineage>
        <taxon>Bacteria</taxon>
        <taxon>Bacillati</taxon>
        <taxon>Actinomycetota</taxon>
        <taxon>Actinomycetes</taxon>
        <taxon>Pseudonocardiales</taxon>
        <taxon>Pseudonocardiaceae</taxon>
        <taxon>Lentzea</taxon>
    </lineage>
</organism>
<evidence type="ECO:0000256" key="3">
    <source>
        <dbReference type="SAM" id="SignalP"/>
    </source>
</evidence>
<comment type="caution">
    <text evidence="5">The sequence shown here is derived from an EMBL/GenBank/DDBJ whole genome shotgun (WGS) entry which is preliminary data.</text>
</comment>
<keyword evidence="6" id="KW-1185">Reference proteome</keyword>
<dbReference type="InterPro" id="IPR001254">
    <property type="entry name" value="Trypsin_dom"/>
</dbReference>
<dbReference type="PANTHER" id="PTHR24276">
    <property type="entry name" value="POLYSERASE-RELATED"/>
    <property type="match status" value="1"/>
</dbReference>
<dbReference type="InterPro" id="IPR001314">
    <property type="entry name" value="Peptidase_S1A"/>
</dbReference>
<dbReference type="AlphaFoldDB" id="A0A563F1W8"/>
<keyword evidence="5" id="KW-0645">Protease</keyword>
<sequence>MRKMLFGAVVACLVALSPPAGADVNPSIVGGRDATEKYSFVVHLGGCGGVLIHPQWVLTAKHCLGLAPVGKSLRVGSIDRTAGGTMAKVVRAVGHPTNDQGLVQLAAPVSHQPAPVAASAAVGTPIRLLGWGRTKSPGPSPSPTILQEVDTKVVTSPENCRPDPARICTDNPDGWRGACSGDSGGPAVTRTRTGWEVVGTTIGQRYVEPFKCANVPQLYSNAPFHRDWIKSVIGS</sequence>
<name>A0A563F1W8_9PSEU</name>
<keyword evidence="2" id="KW-1015">Disulfide bond</keyword>
<keyword evidence="5" id="KW-0378">Hydrolase</keyword>
<dbReference type="EMBL" id="VOBR01000002">
    <property type="protein sequence ID" value="TWP53741.1"/>
    <property type="molecule type" value="Genomic_DNA"/>
</dbReference>
<dbReference type="Pfam" id="PF00089">
    <property type="entry name" value="Trypsin"/>
    <property type="match status" value="1"/>
</dbReference>
<feature type="signal peptide" evidence="3">
    <location>
        <begin position="1"/>
        <end position="22"/>
    </location>
</feature>
<dbReference type="PRINTS" id="PR00722">
    <property type="entry name" value="CHYMOTRYPSIN"/>
</dbReference>
<dbReference type="SMART" id="SM00020">
    <property type="entry name" value="Tryp_SPc"/>
    <property type="match status" value="1"/>
</dbReference>
<evidence type="ECO:0000256" key="2">
    <source>
        <dbReference type="ARBA" id="ARBA00023157"/>
    </source>
</evidence>
<dbReference type="Gene3D" id="2.40.10.10">
    <property type="entry name" value="Trypsin-like serine proteases"/>
    <property type="match status" value="1"/>
</dbReference>
<evidence type="ECO:0000313" key="5">
    <source>
        <dbReference type="EMBL" id="TWP53741.1"/>
    </source>
</evidence>
<comment type="similarity">
    <text evidence="1">Belongs to the peptidase S1 family.</text>
</comment>
<dbReference type="Proteomes" id="UP000316639">
    <property type="component" value="Unassembled WGS sequence"/>
</dbReference>
<dbReference type="PANTHER" id="PTHR24276:SF98">
    <property type="entry name" value="FI18310P1-RELATED"/>
    <property type="match status" value="1"/>
</dbReference>
<gene>
    <name evidence="5" type="ORF">FKR81_03000</name>
</gene>
<protein>
    <submittedName>
        <fullName evidence="5">Trypsin-like serine protease</fullName>
    </submittedName>
</protein>
<dbReference type="PROSITE" id="PS50240">
    <property type="entry name" value="TRYPSIN_DOM"/>
    <property type="match status" value="1"/>
</dbReference>
<accession>A0A563F1W8</accession>
<evidence type="ECO:0000313" key="6">
    <source>
        <dbReference type="Proteomes" id="UP000316639"/>
    </source>
</evidence>
<keyword evidence="3" id="KW-0732">Signal</keyword>
<dbReference type="InterPro" id="IPR043504">
    <property type="entry name" value="Peptidase_S1_PA_chymotrypsin"/>
</dbReference>
<dbReference type="GO" id="GO:0006508">
    <property type="term" value="P:proteolysis"/>
    <property type="evidence" value="ECO:0007669"/>
    <property type="project" value="UniProtKB-KW"/>
</dbReference>
<dbReference type="OrthoDB" id="3657335at2"/>
<dbReference type="InterPro" id="IPR050430">
    <property type="entry name" value="Peptidase_S1"/>
</dbReference>
<dbReference type="RefSeq" id="WP_146349337.1">
    <property type="nucleotide sequence ID" value="NZ_VOBR01000002.1"/>
</dbReference>
<dbReference type="SUPFAM" id="SSF50494">
    <property type="entry name" value="Trypsin-like serine proteases"/>
    <property type="match status" value="1"/>
</dbReference>